<dbReference type="InterPro" id="IPR011344">
    <property type="entry name" value="ssDNA-bd"/>
</dbReference>
<sequence length="212" mass="25020">MLLCQKRLLFDNWLFFIFYLLYSNYFLYLSLLSNELLSFNFRKKLKDYIATPPGGRHITPWRGAYVLLVKNKKIKRKEDVMVKSVNKVILIGRLGADPEIRYTQAGTPVASFRIATNNRIKRGEEWVEEPEWHRIVAWNKLAEICEQYLKKGMLVYIEGQLRTRAWEDQDGNRRWTTEVHAREMQMLESKGSGSMEESELEPPPIDEDDVPF</sequence>
<dbReference type="GO" id="GO:0003697">
    <property type="term" value="F:single-stranded DNA binding"/>
    <property type="evidence" value="ECO:0007669"/>
    <property type="project" value="UniProtKB-UniRule"/>
</dbReference>
<organism evidence="6 7">
    <name type="scientific">Dissulfuribacter thermophilus</name>
    <dbReference type="NCBI Taxonomy" id="1156395"/>
    <lineage>
        <taxon>Bacteria</taxon>
        <taxon>Pseudomonadati</taxon>
        <taxon>Thermodesulfobacteriota</taxon>
        <taxon>Dissulfuribacteria</taxon>
        <taxon>Dissulfuribacterales</taxon>
        <taxon>Dissulfuribacteraceae</taxon>
        <taxon>Dissulfuribacter</taxon>
    </lineage>
</organism>
<keyword evidence="1 2" id="KW-0238">DNA-binding</keyword>
<dbReference type="PROSITE" id="PS50935">
    <property type="entry name" value="SSB"/>
    <property type="match status" value="1"/>
</dbReference>
<gene>
    <name evidence="6" type="ORF">DBT_1438</name>
</gene>
<dbReference type="Proteomes" id="UP000093080">
    <property type="component" value="Unassembled WGS sequence"/>
</dbReference>
<dbReference type="GO" id="GO:0006260">
    <property type="term" value="P:DNA replication"/>
    <property type="evidence" value="ECO:0007669"/>
    <property type="project" value="InterPro"/>
</dbReference>
<dbReference type="PANTHER" id="PTHR10302:SF27">
    <property type="entry name" value="SINGLE-STRANDED DNA-BINDING PROTEIN"/>
    <property type="match status" value="1"/>
</dbReference>
<evidence type="ECO:0000313" key="6">
    <source>
        <dbReference type="EMBL" id="OCC15315.1"/>
    </source>
</evidence>
<accession>A0A1B9F675</accession>
<feature type="region of interest" description="Disordered" evidence="4">
    <location>
        <begin position="187"/>
        <end position="212"/>
    </location>
</feature>
<evidence type="ECO:0000313" key="7">
    <source>
        <dbReference type="Proteomes" id="UP000093080"/>
    </source>
</evidence>
<evidence type="ECO:0000256" key="1">
    <source>
        <dbReference type="ARBA" id="ARBA00023125"/>
    </source>
</evidence>
<comment type="caution">
    <text evidence="6">The sequence shown here is derived from an EMBL/GenBank/DDBJ whole genome shotgun (WGS) entry which is preliminary data.</text>
</comment>
<keyword evidence="5" id="KW-1133">Transmembrane helix</keyword>
<dbReference type="PATRIC" id="fig|1156395.6.peg.1451"/>
<dbReference type="InterPro" id="IPR000424">
    <property type="entry name" value="Primosome_PriB/ssb"/>
</dbReference>
<reference evidence="6 7" key="1">
    <citation type="submission" date="2016-06" db="EMBL/GenBank/DDBJ databases">
        <title>Respiratory ammonification of nitrate coupled to the oxidation of elemental sulfur in deep-sea autotrophic thermophilic bacteria.</title>
        <authorList>
            <person name="Slobodkina G.B."/>
            <person name="Mardanov A.V."/>
            <person name="Ravin N.V."/>
            <person name="Frolova A.A."/>
            <person name="Viryasiv M.B."/>
            <person name="Chernyh N.A."/>
            <person name="Bonch-Osmolovskaya E.A."/>
            <person name="Slobodkin A.I."/>
        </authorList>
    </citation>
    <scope>NUCLEOTIDE SEQUENCE [LARGE SCALE GENOMIC DNA]</scope>
    <source>
        <strain evidence="6 7">S69</strain>
    </source>
</reference>
<feature type="transmembrane region" description="Helical" evidence="5">
    <location>
        <begin position="12"/>
        <end position="32"/>
    </location>
</feature>
<evidence type="ECO:0000256" key="3">
    <source>
        <dbReference type="RuleBase" id="RU000524"/>
    </source>
</evidence>
<feature type="compositionally biased region" description="Acidic residues" evidence="4">
    <location>
        <begin position="196"/>
        <end position="212"/>
    </location>
</feature>
<dbReference type="Pfam" id="PF00436">
    <property type="entry name" value="SSB"/>
    <property type="match status" value="1"/>
</dbReference>
<name>A0A1B9F675_9BACT</name>
<keyword evidence="5" id="KW-0812">Transmembrane</keyword>
<dbReference type="HAMAP" id="MF_00984">
    <property type="entry name" value="SSB"/>
    <property type="match status" value="1"/>
</dbReference>
<dbReference type="InterPro" id="IPR012340">
    <property type="entry name" value="NA-bd_OB-fold"/>
</dbReference>
<evidence type="ECO:0000256" key="4">
    <source>
        <dbReference type="SAM" id="MobiDB-lite"/>
    </source>
</evidence>
<dbReference type="AlphaFoldDB" id="A0A1B9F675"/>
<comment type="caution">
    <text evidence="2">Lacks conserved residue(s) required for the propagation of feature annotation.</text>
</comment>
<protein>
    <recommendedName>
        <fullName evidence="2 3">Single-stranded DNA-binding protein</fullName>
        <shortName evidence="2">SSB</shortName>
    </recommendedName>
</protein>
<dbReference type="PANTHER" id="PTHR10302">
    <property type="entry name" value="SINGLE-STRANDED DNA-BINDING PROTEIN"/>
    <property type="match status" value="1"/>
</dbReference>
<dbReference type="SUPFAM" id="SSF50249">
    <property type="entry name" value="Nucleic acid-binding proteins"/>
    <property type="match status" value="1"/>
</dbReference>
<dbReference type="NCBIfam" id="TIGR00621">
    <property type="entry name" value="ssb"/>
    <property type="match status" value="1"/>
</dbReference>
<keyword evidence="5" id="KW-0472">Membrane</keyword>
<dbReference type="GO" id="GO:0009295">
    <property type="term" value="C:nucleoid"/>
    <property type="evidence" value="ECO:0007669"/>
    <property type="project" value="TreeGrafter"/>
</dbReference>
<keyword evidence="7" id="KW-1185">Reference proteome</keyword>
<dbReference type="Gene3D" id="2.40.50.140">
    <property type="entry name" value="Nucleic acid-binding proteins"/>
    <property type="match status" value="1"/>
</dbReference>
<proteinExistence type="inferred from homology"/>
<dbReference type="EMBL" id="MAGO01000006">
    <property type="protein sequence ID" value="OCC15315.1"/>
    <property type="molecule type" value="Genomic_DNA"/>
</dbReference>
<evidence type="ECO:0000256" key="2">
    <source>
        <dbReference type="HAMAP-Rule" id="MF_00984"/>
    </source>
</evidence>
<dbReference type="STRING" id="1156395.DBT_1438"/>
<dbReference type="CDD" id="cd04496">
    <property type="entry name" value="SSB_OBF"/>
    <property type="match status" value="1"/>
</dbReference>
<comment type="subunit">
    <text evidence="2">Homotetramer.</text>
</comment>
<evidence type="ECO:0000256" key="5">
    <source>
        <dbReference type="SAM" id="Phobius"/>
    </source>
</evidence>